<evidence type="ECO:0000259" key="1">
    <source>
        <dbReference type="Pfam" id="PF01869"/>
    </source>
</evidence>
<dbReference type="RefSeq" id="WP_171678033.1">
    <property type="nucleotide sequence ID" value="NZ_BAAAGT010000008.1"/>
</dbReference>
<dbReference type="InterPro" id="IPR052519">
    <property type="entry name" value="Euk-type_GlcNAc_Kinase"/>
</dbReference>
<comment type="caution">
    <text evidence="2">The sequence shown here is derived from an EMBL/GenBank/DDBJ whole genome shotgun (WGS) entry which is preliminary data.</text>
</comment>
<dbReference type="Proteomes" id="UP000534306">
    <property type="component" value="Unassembled WGS sequence"/>
</dbReference>
<protein>
    <submittedName>
        <fullName evidence="2">ATPase</fullName>
    </submittedName>
</protein>
<name>A0A7Y4L5M2_9ACTN</name>
<dbReference type="Gene3D" id="3.30.420.40">
    <property type="match status" value="2"/>
</dbReference>
<sequence>MTLAALDIGGTKTHLRLLTPDGTTIEDRIVASTGWSATPIAEAAEWIVDLLAGAELTALAAGAQGCEERAHCNDLAAELRRRLAIPVQVVNDAELLLPAAGLDRGIAVIVGTGAIAIADDGAGNLTRAGGWGWVLSDDGSASALVREAARAVLQRADRGQTLDPLGHLLLASVGVTTIADLALTLSWGGAPETWGRHSPAVIEAARQGSTDARQVLAAGAQAIADLLRTLQSRNIPLTDVVFAGGLVTNVPTYWQAIRAQLPPEATPSLLTTPPVTGAATLARRLGGTGHSDDSL</sequence>
<evidence type="ECO:0000313" key="3">
    <source>
        <dbReference type="Proteomes" id="UP000534306"/>
    </source>
</evidence>
<organism evidence="2 3">
    <name type="scientific">Kribbella sandramycini</name>
    <dbReference type="NCBI Taxonomy" id="60450"/>
    <lineage>
        <taxon>Bacteria</taxon>
        <taxon>Bacillati</taxon>
        <taxon>Actinomycetota</taxon>
        <taxon>Actinomycetes</taxon>
        <taxon>Propionibacteriales</taxon>
        <taxon>Kribbellaceae</taxon>
        <taxon>Kribbella</taxon>
    </lineage>
</organism>
<gene>
    <name evidence="2" type="ORF">HPO96_31555</name>
</gene>
<dbReference type="AlphaFoldDB" id="A0A7Y4L5M2"/>
<dbReference type="InterPro" id="IPR002731">
    <property type="entry name" value="ATPase_BadF"/>
</dbReference>
<dbReference type="SUPFAM" id="SSF53067">
    <property type="entry name" value="Actin-like ATPase domain"/>
    <property type="match status" value="2"/>
</dbReference>
<reference evidence="2 3" key="1">
    <citation type="submission" date="2020-05" db="EMBL/GenBank/DDBJ databases">
        <title>Genome sequence of Kribbella sandramycini ATCC 39419.</title>
        <authorList>
            <person name="Maclea K.S."/>
            <person name="Fair J.L."/>
        </authorList>
    </citation>
    <scope>NUCLEOTIDE SEQUENCE [LARGE SCALE GENOMIC DNA]</scope>
    <source>
        <strain evidence="2 3">ATCC 39419</strain>
    </source>
</reference>
<accession>A0A7Y4L5M2</accession>
<keyword evidence="3" id="KW-1185">Reference proteome</keyword>
<dbReference type="Pfam" id="PF01869">
    <property type="entry name" value="BcrAD_BadFG"/>
    <property type="match status" value="1"/>
</dbReference>
<feature type="domain" description="ATPase BadF/BadG/BcrA/BcrD type" evidence="1">
    <location>
        <begin position="7"/>
        <end position="256"/>
    </location>
</feature>
<proteinExistence type="predicted"/>
<evidence type="ECO:0000313" key="2">
    <source>
        <dbReference type="EMBL" id="NOL44797.1"/>
    </source>
</evidence>
<dbReference type="PANTHER" id="PTHR43190">
    <property type="entry name" value="N-ACETYL-D-GLUCOSAMINE KINASE"/>
    <property type="match status" value="1"/>
</dbReference>
<dbReference type="EMBL" id="JABJRC010000009">
    <property type="protein sequence ID" value="NOL44797.1"/>
    <property type="molecule type" value="Genomic_DNA"/>
</dbReference>
<dbReference type="InterPro" id="IPR043129">
    <property type="entry name" value="ATPase_NBD"/>
</dbReference>
<dbReference type="PANTHER" id="PTHR43190:SF3">
    <property type="entry name" value="N-ACETYL-D-GLUCOSAMINE KINASE"/>
    <property type="match status" value="1"/>
</dbReference>